<gene>
    <name evidence="5" type="ORF">S01H1_73534</name>
</gene>
<keyword evidence="1" id="KW-0547">Nucleotide-binding</keyword>
<dbReference type="SUPFAM" id="SSF52540">
    <property type="entry name" value="P-loop containing nucleoside triphosphate hydrolases"/>
    <property type="match status" value="1"/>
</dbReference>
<evidence type="ECO:0000256" key="1">
    <source>
        <dbReference type="ARBA" id="ARBA00022741"/>
    </source>
</evidence>
<dbReference type="GO" id="GO:0006281">
    <property type="term" value="P:DNA repair"/>
    <property type="evidence" value="ECO:0007669"/>
    <property type="project" value="TreeGrafter"/>
</dbReference>
<feature type="non-terminal residue" evidence="5">
    <location>
        <position position="242"/>
    </location>
</feature>
<keyword evidence="3" id="KW-0067">ATP-binding</keyword>
<protein>
    <recommendedName>
        <fullName evidence="4">SNF2 N-terminal domain-containing protein</fullName>
    </recommendedName>
</protein>
<dbReference type="GO" id="GO:0016787">
    <property type="term" value="F:hydrolase activity"/>
    <property type="evidence" value="ECO:0007669"/>
    <property type="project" value="UniProtKB-KW"/>
</dbReference>
<dbReference type="PANTHER" id="PTHR45626">
    <property type="entry name" value="TRANSCRIPTION TERMINATION FACTOR 2-RELATED"/>
    <property type="match status" value="1"/>
</dbReference>
<accession>X0WFZ3</accession>
<name>X0WFZ3_9ZZZZ</name>
<evidence type="ECO:0000259" key="4">
    <source>
        <dbReference type="Pfam" id="PF00176"/>
    </source>
</evidence>
<sequence>HFGPLENARATRSCERDVIEGYYWKGPPTGKLAKNMLKHFLTTQHDGVKFLLMNIEAIRTKNGFTVCEEFLKGHGKSMVVIDESTCIKNPKAQVTKAAFKLGDLADRRFILSGTPMTQGPLDLFSQLKFLHTKAPGYRTWTAFKTAFAVQETQYAGQRSFQKIVGYRNLDRLTEIMKPTALRLTKEECLDLPAKVWQEIAIEMTSEQQKVYNEMKNHALSELAYGAIVSSTLPLTTIMKLQQ</sequence>
<proteinExistence type="predicted"/>
<dbReference type="EMBL" id="BARS01049140">
    <property type="protein sequence ID" value="GAG29879.1"/>
    <property type="molecule type" value="Genomic_DNA"/>
</dbReference>
<dbReference type="InterPro" id="IPR038718">
    <property type="entry name" value="SNF2-like_sf"/>
</dbReference>
<dbReference type="InterPro" id="IPR050628">
    <property type="entry name" value="SNF2_RAD54_helicase_TF"/>
</dbReference>
<dbReference type="AlphaFoldDB" id="X0WFZ3"/>
<evidence type="ECO:0000256" key="2">
    <source>
        <dbReference type="ARBA" id="ARBA00022801"/>
    </source>
</evidence>
<feature type="non-terminal residue" evidence="5">
    <location>
        <position position="1"/>
    </location>
</feature>
<dbReference type="GO" id="GO:0005634">
    <property type="term" value="C:nucleus"/>
    <property type="evidence" value="ECO:0007669"/>
    <property type="project" value="TreeGrafter"/>
</dbReference>
<organism evidence="5">
    <name type="scientific">marine sediment metagenome</name>
    <dbReference type="NCBI Taxonomy" id="412755"/>
    <lineage>
        <taxon>unclassified sequences</taxon>
        <taxon>metagenomes</taxon>
        <taxon>ecological metagenomes</taxon>
    </lineage>
</organism>
<dbReference type="InterPro" id="IPR027417">
    <property type="entry name" value="P-loop_NTPase"/>
</dbReference>
<dbReference type="InterPro" id="IPR000330">
    <property type="entry name" value="SNF2_N"/>
</dbReference>
<dbReference type="GO" id="GO:0008094">
    <property type="term" value="F:ATP-dependent activity, acting on DNA"/>
    <property type="evidence" value="ECO:0007669"/>
    <property type="project" value="TreeGrafter"/>
</dbReference>
<keyword evidence="2" id="KW-0378">Hydrolase</keyword>
<comment type="caution">
    <text evidence="5">The sequence shown here is derived from an EMBL/GenBank/DDBJ whole genome shotgun (WGS) entry which is preliminary data.</text>
</comment>
<evidence type="ECO:0000256" key="3">
    <source>
        <dbReference type="ARBA" id="ARBA00022840"/>
    </source>
</evidence>
<evidence type="ECO:0000313" key="5">
    <source>
        <dbReference type="EMBL" id="GAG29879.1"/>
    </source>
</evidence>
<feature type="domain" description="SNF2 N-terminal" evidence="4">
    <location>
        <begin position="68"/>
        <end position="241"/>
    </location>
</feature>
<dbReference type="Pfam" id="PF00176">
    <property type="entry name" value="SNF2-rel_dom"/>
    <property type="match status" value="1"/>
</dbReference>
<reference evidence="5" key="1">
    <citation type="journal article" date="2014" name="Front. Microbiol.">
        <title>High frequency of phylogenetically diverse reductive dehalogenase-homologous genes in deep subseafloor sedimentary metagenomes.</title>
        <authorList>
            <person name="Kawai M."/>
            <person name="Futagami T."/>
            <person name="Toyoda A."/>
            <person name="Takaki Y."/>
            <person name="Nishi S."/>
            <person name="Hori S."/>
            <person name="Arai W."/>
            <person name="Tsubouchi T."/>
            <person name="Morono Y."/>
            <person name="Uchiyama I."/>
            <person name="Ito T."/>
            <person name="Fujiyama A."/>
            <person name="Inagaki F."/>
            <person name="Takami H."/>
        </authorList>
    </citation>
    <scope>NUCLEOTIDE SEQUENCE</scope>
    <source>
        <strain evidence="5">Expedition CK06-06</strain>
    </source>
</reference>
<dbReference type="Gene3D" id="3.40.50.10810">
    <property type="entry name" value="Tandem AAA-ATPase domain"/>
    <property type="match status" value="1"/>
</dbReference>
<dbReference type="GO" id="GO:0005524">
    <property type="term" value="F:ATP binding"/>
    <property type="evidence" value="ECO:0007669"/>
    <property type="project" value="UniProtKB-KW"/>
</dbReference>